<feature type="transmembrane region" description="Helical" evidence="1">
    <location>
        <begin position="137"/>
        <end position="157"/>
    </location>
</feature>
<feature type="transmembrane region" description="Helical" evidence="1">
    <location>
        <begin position="236"/>
        <end position="265"/>
    </location>
</feature>
<organism evidence="3 4">
    <name type="scientific">Roseivivax halodurans JCM 10272</name>
    <dbReference type="NCBI Taxonomy" id="1449350"/>
    <lineage>
        <taxon>Bacteria</taxon>
        <taxon>Pseudomonadati</taxon>
        <taxon>Pseudomonadota</taxon>
        <taxon>Alphaproteobacteria</taxon>
        <taxon>Rhodobacterales</taxon>
        <taxon>Roseobacteraceae</taxon>
        <taxon>Roseivivax</taxon>
    </lineage>
</organism>
<keyword evidence="1" id="KW-0812">Transmembrane</keyword>
<protein>
    <submittedName>
        <fullName evidence="3">Uncharacterized protein</fullName>
    </submittedName>
</protein>
<evidence type="ECO:0000313" key="4">
    <source>
        <dbReference type="Proteomes" id="UP000022447"/>
    </source>
</evidence>
<proteinExistence type="predicted"/>
<feature type="signal peptide" evidence="2">
    <location>
        <begin position="1"/>
        <end position="21"/>
    </location>
</feature>
<feature type="transmembrane region" description="Helical" evidence="1">
    <location>
        <begin position="92"/>
        <end position="125"/>
    </location>
</feature>
<dbReference type="EMBL" id="JALZ01000014">
    <property type="protein sequence ID" value="ETX14078.1"/>
    <property type="molecule type" value="Genomic_DNA"/>
</dbReference>
<dbReference type="Proteomes" id="UP000022447">
    <property type="component" value="Unassembled WGS sequence"/>
</dbReference>
<evidence type="ECO:0000256" key="1">
    <source>
        <dbReference type="SAM" id="Phobius"/>
    </source>
</evidence>
<dbReference type="OrthoDB" id="7841833at2"/>
<name>X7EG43_9RHOB</name>
<keyword evidence="4" id="KW-1185">Reference proteome</keyword>
<gene>
    <name evidence="3" type="ORF">OCH239_05405</name>
</gene>
<dbReference type="STRING" id="1449350.OCH239_05405"/>
<keyword evidence="1" id="KW-1133">Transmembrane helix</keyword>
<sequence length="271" mass="28060">MSLRRTLAALVLALAAVLSLSVENPAVSGAERAASRIAVAAGAVYVSLRAINATLSVAQEIEVGGSMVASVNAQPIKVLEPVDDTVERVAAAVFAVSVVAATLSVAVGPLGVLGAGLLLAALVPWFIAPRGGRVGMLLDRAVVAGAALAFVLPLLFWSGAGMADRLTETRLTEARAELAEIADRARGITPEEPQALPEEDGSWFSDLGGDSIGDVWDGIAAYRDSVGYFLSEADTILSASLTVIGLLLLRTLILPLAIVGVALWVMRRRRA</sequence>
<feature type="chain" id="PRO_5004977855" evidence="2">
    <location>
        <begin position="22"/>
        <end position="271"/>
    </location>
</feature>
<evidence type="ECO:0000256" key="2">
    <source>
        <dbReference type="SAM" id="SignalP"/>
    </source>
</evidence>
<reference evidence="3 4" key="1">
    <citation type="submission" date="2014-01" db="EMBL/GenBank/DDBJ databases">
        <title>Roseivivax halodurans JCM 10272 Genome Sequencing.</title>
        <authorList>
            <person name="Lai Q."/>
            <person name="Li G."/>
            <person name="Shao Z."/>
        </authorList>
    </citation>
    <scope>NUCLEOTIDE SEQUENCE [LARGE SCALE GENOMIC DNA]</scope>
    <source>
        <strain evidence="3 4">JCM 10272</strain>
    </source>
</reference>
<dbReference type="AlphaFoldDB" id="X7EG43"/>
<dbReference type="PATRIC" id="fig|1449350.3.peg.2769"/>
<evidence type="ECO:0000313" key="3">
    <source>
        <dbReference type="EMBL" id="ETX14078.1"/>
    </source>
</evidence>
<keyword evidence="2" id="KW-0732">Signal</keyword>
<keyword evidence="1" id="KW-0472">Membrane</keyword>
<dbReference type="RefSeq" id="WP_037263592.1">
    <property type="nucleotide sequence ID" value="NZ_JALZ01000014.1"/>
</dbReference>
<comment type="caution">
    <text evidence="3">The sequence shown here is derived from an EMBL/GenBank/DDBJ whole genome shotgun (WGS) entry which is preliminary data.</text>
</comment>
<accession>X7EG43</accession>
<dbReference type="eggNOG" id="ENOG502ZFH2">
    <property type="taxonomic scope" value="Bacteria"/>
</dbReference>